<sequence length="143" mass="16283">MAIWAPFLLVHLGGPDTITAYSLEDNELWHRHMLELFYQLAVAVYVIYRSWNGSPLNYVTIPILVAGIVKYGERSWSLWSGSSKGFRESILPSPDPGPNYAKFMDDYTAKKDEGYHVTLDEVNETTPLSLDHNSQGEIQIFQM</sequence>
<evidence type="ECO:0000313" key="3">
    <source>
        <dbReference type="Proteomes" id="UP000265520"/>
    </source>
</evidence>
<gene>
    <name evidence="2" type="ORF">A2U01_0022717</name>
</gene>
<feature type="domain" description="DUF4220" evidence="1">
    <location>
        <begin position="1"/>
        <end position="131"/>
    </location>
</feature>
<dbReference type="Pfam" id="PF13968">
    <property type="entry name" value="DUF4220"/>
    <property type="match status" value="1"/>
</dbReference>
<protein>
    <submittedName>
        <fullName evidence="2">DUF594 family protein</fullName>
    </submittedName>
</protein>
<keyword evidence="3" id="KW-1185">Reference proteome</keyword>
<feature type="non-terminal residue" evidence="2">
    <location>
        <position position="143"/>
    </location>
</feature>
<dbReference type="AlphaFoldDB" id="A0A392NR51"/>
<accession>A0A392NR51</accession>
<dbReference type="Proteomes" id="UP000265520">
    <property type="component" value="Unassembled WGS sequence"/>
</dbReference>
<dbReference type="InterPro" id="IPR025315">
    <property type="entry name" value="DUF4220"/>
</dbReference>
<name>A0A392NR51_9FABA</name>
<reference evidence="2 3" key="1">
    <citation type="journal article" date="2018" name="Front. Plant Sci.">
        <title>Red Clover (Trifolium pratense) and Zigzag Clover (T. medium) - A Picture of Genomic Similarities and Differences.</title>
        <authorList>
            <person name="Dluhosova J."/>
            <person name="Istvanek J."/>
            <person name="Nedelnik J."/>
            <person name="Repkova J."/>
        </authorList>
    </citation>
    <scope>NUCLEOTIDE SEQUENCE [LARGE SCALE GENOMIC DNA]</scope>
    <source>
        <strain evidence="3">cv. 10/8</strain>
        <tissue evidence="2">Leaf</tissue>
    </source>
</reference>
<evidence type="ECO:0000313" key="2">
    <source>
        <dbReference type="EMBL" id="MCI01690.1"/>
    </source>
</evidence>
<dbReference type="PANTHER" id="PTHR31325">
    <property type="entry name" value="OS01G0798800 PROTEIN-RELATED"/>
    <property type="match status" value="1"/>
</dbReference>
<organism evidence="2 3">
    <name type="scientific">Trifolium medium</name>
    <dbReference type="NCBI Taxonomy" id="97028"/>
    <lineage>
        <taxon>Eukaryota</taxon>
        <taxon>Viridiplantae</taxon>
        <taxon>Streptophyta</taxon>
        <taxon>Embryophyta</taxon>
        <taxon>Tracheophyta</taxon>
        <taxon>Spermatophyta</taxon>
        <taxon>Magnoliopsida</taxon>
        <taxon>eudicotyledons</taxon>
        <taxon>Gunneridae</taxon>
        <taxon>Pentapetalae</taxon>
        <taxon>rosids</taxon>
        <taxon>fabids</taxon>
        <taxon>Fabales</taxon>
        <taxon>Fabaceae</taxon>
        <taxon>Papilionoideae</taxon>
        <taxon>50 kb inversion clade</taxon>
        <taxon>NPAAA clade</taxon>
        <taxon>Hologalegina</taxon>
        <taxon>IRL clade</taxon>
        <taxon>Trifolieae</taxon>
        <taxon>Trifolium</taxon>
    </lineage>
</organism>
<comment type="caution">
    <text evidence="2">The sequence shown here is derived from an EMBL/GenBank/DDBJ whole genome shotgun (WGS) entry which is preliminary data.</text>
</comment>
<proteinExistence type="predicted"/>
<evidence type="ECO:0000259" key="1">
    <source>
        <dbReference type="Pfam" id="PF13968"/>
    </source>
</evidence>
<dbReference type="EMBL" id="LXQA010046829">
    <property type="protein sequence ID" value="MCI01690.1"/>
    <property type="molecule type" value="Genomic_DNA"/>
</dbReference>